<organism evidence="2 3">
    <name type="scientific">Prunus yedoensis var. nudiflora</name>
    <dbReference type="NCBI Taxonomy" id="2094558"/>
    <lineage>
        <taxon>Eukaryota</taxon>
        <taxon>Viridiplantae</taxon>
        <taxon>Streptophyta</taxon>
        <taxon>Embryophyta</taxon>
        <taxon>Tracheophyta</taxon>
        <taxon>Spermatophyta</taxon>
        <taxon>Magnoliopsida</taxon>
        <taxon>eudicotyledons</taxon>
        <taxon>Gunneridae</taxon>
        <taxon>Pentapetalae</taxon>
        <taxon>rosids</taxon>
        <taxon>fabids</taxon>
        <taxon>Rosales</taxon>
        <taxon>Rosaceae</taxon>
        <taxon>Amygdaloideae</taxon>
        <taxon>Amygdaleae</taxon>
        <taxon>Prunus</taxon>
    </lineage>
</organism>
<dbReference type="Proteomes" id="UP000250321">
    <property type="component" value="Unassembled WGS sequence"/>
</dbReference>
<dbReference type="EMBL" id="PJQY01001966">
    <property type="protein sequence ID" value="PQP97718.1"/>
    <property type="molecule type" value="Genomic_DNA"/>
</dbReference>
<dbReference type="PANTHER" id="PTHR46604">
    <property type="entry name" value="PROTEIN MID1-COMPLEMENTING ACTIVITY 1"/>
    <property type="match status" value="1"/>
</dbReference>
<evidence type="ECO:0000259" key="1">
    <source>
        <dbReference type="Pfam" id="PF19584"/>
    </source>
</evidence>
<feature type="domain" description="MCAfunc" evidence="1">
    <location>
        <begin position="1"/>
        <end position="69"/>
    </location>
</feature>
<reference evidence="2 3" key="1">
    <citation type="submission" date="2018-02" db="EMBL/GenBank/DDBJ databases">
        <title>Draft genome of wild Prunus yedoensis var. nudiflora.</title>
        <authorList>
            <person name="Baek S."/>
            <person name="Kim J.-H."/>
            <person name="Choi K."/>
            <person name="Kim G.-B."/>
            <person name="Cho A."/>
            <person name="Jang H."/>
            <person name="Shin C.-H."/>
            <person name="Yu H.-J."/>
            <person name="Mun J.-H."/>
        </authorList>
    </citation>
    <scope>NUCLEOTIDE SEQUENCE [LARGE SCALE GENOMIC DNA]</scope>
    <source>
        <strain evidence="3">cv. Jeju island</strain>
        <tissue evidence="2">Leaf</tissue>
    </source>
</reference>
<accession>A0A314XYM9</accession>
<dbReference type="Pfam" id="PF19584">
    <property type="entry name" value="MCAfunc"/>
    <property type="match status" value="1"/>
</dbReference>
<evidence type="ECO:0000313" key="2">
    <source>
        <dbReference type="EMBL" id="PQP97718.1"/>
    </source>
</evidence>
<dbReference type="OrthoDB" id="1152616at2759"/>
<dbReference type="AlphaFoldDB" id="A0A314XYM9"/>
<dbReference type="STRING" id="2094558.A0A314XYM9"/>
<gene>
    <name evidence="2" type="ORF">Pyn_10714</name>
</gene>
<proteinExistence type="predicted"/>
<name>A0A314XYM9_PRUYE</name>
<sequence length="200" mass="23232">MLAMGWSVVYQFRQVQAEIDRHLSLLVLPMISLLHEFRLQNLKEGLQAIEEDQRMYTLEEEDMEAQNVEEKEKLNIELQRSRTINDDPDQCRVIEHLIDVAENVVSVCCLGRKLRSFLSMNQVMWYQGKCLRNWEASLASYLVGLKHFMAQGSSCDDFFTHLMCCCCAMVQEQRELELRNFEGCRGANMIVPPSLQCMNA</sequence>
<dbReference type="PANTHER" id="PTHR46604:SF2">
    <property type="entry name" value="MCAFUNC DOMAIN-CONTAINING PROTEIN"/>
    <property type="match status" value="1"/>
</dbReference>
<dbReference type="InterPro" id="IPR045766">
    <property type="entry name" value="MCAfunc"/>
</dbReference>
<comment type="caution">
    <text evidence="2">The sequence shown here is derived from an EMBL/GenBank/DDBJ whole genome shotgun (WGS) entry which is preliminary data.</text>
</comment>
<evidence type="ECO:0000313" key="3">
    <source>
        <dbReference type="Proteomes" id="UP000250321"/>
    </source>
</evidence>
<keyword evidence="3" id="KW-1185">Reference proteome</keyword>
<protein>
    <submittedName>
        <fullName evidence="2">Protein MID1-COMPLEMENTING ACTIVITY 2</fullName>
    </submittedName>
</protein>